<gene>
    <name evidence="1" type="ORF">U0035_18610</name>
</gene>
<dbReference type="RefSeq" id="WP_114791536.1">
    <property type="nucleotide sequence ID" value="NZ_CP139960.1"/>
</dbReference>
<evidence type="ECO:0008006" key="3">
    <source>
        <dbReference type="Google" id="ProtNLM"/>
    </source>
</evidence>
<name>A0ABZ0W370_9BACT</name>
<protein>
    <recommendedName>
        <fullName evidence="3">Outer membrane protein beta-barrel domain-containing protein</fullName>
    </recommendedName>
</protein>
<sequence length="135" mass="14533">MRKLLKPLTTLTLTLSLFNAGWSQNPSARPVLAVWDGMVIAGYVDKGAFVNFGGPCIKFASKPYVITLGMLPSFRIKEDKVAAGAKKNSPVTPNLGAGVSFAYKHLALQVPVYYNAKTTAADGRWHVGIGAGYRF</sequence>
<proteinExistence type="predicted"/>
<organism evidence="1 2">
    <name type="scientific">Niabella yanshanensis</name>
    <dbReference type="NCBI Taxonomy" id="577386"/>
    <lineage>
        <taxon>Bacteria</taxon>
        <taxon>Pseudomonadati</taxon>
        <taxon>Bacteroidota</taxon>
        <taxon>Chitinophagia</taxon>
        <taxon>Chitinophagales</taxon>
        <taxon>Chitinophagaceae</taxon>
        <taxon>Niabella</taxon>
    </lineage>
</organism>
<dbReference type="EMBL" id="CP139960">
    <property type="protein sequence ID" value="WQD37687.1"/>
    <property type="molecule type" value="Genomic_DNA"/>
</dbReference>
<accession>A0ABZ0W370</accession>
<evidence type="ECO:0000313" key="2">
    <source>
        <dbReference type="Proteomes" id="UP001325680"/>
    </source>
</evidence>
<keyword evidence="2" id="KW-1185">Reference proteome</keyword>
<dbReference type="Proteomes" id="UP001325680">
    <property type="component" value="Chromosome"/>
</dbReference>
<reference evidence="1 2" key="1">
    <citation type="submission" date="2023-12" db="EMBL/GenBank/DDBJ databases">
        <title>Genome sequencing and assembly of bacterial species from a model synthetic community.</title>
        <authorList>
            <person name="Hogle S.L."/>
        </authorList>
    </citation>
    <scope>NUCLEOTIDE SEQUENCE [LARGE SCALE GENOMIC DNA]</scope>
    <source>
        <strain evidence="1 2">HAMBI_3031</strain>
    </source>
</reference>
<evidence type="ECO:0000313" key="1">
    <source>
        <dbReference type="EMBL" id="WQD37687.1"/>
    </source>
</evidence>